<feature type="transmembrane region" description="Helical" evidence="6">
    <location>
        <begin position="191"/>
        <end position="208"/>
    </location>
</feature>
<feature type="transmembrane region" description="Helical" evidence="6">
    <location>
        <begin position="79"/>
        <end position="97"/>
    </location>
</feature>
<reference evidence="9 10" key="2">
    <citation type="submission" date="2015-05" db="EMBL/GenBank/DDBJ databases">
        <authorList>
            <person name="Morales-Cruz A."/>
            <person name="Amrine K.C."/>
            <person name="Cantu D."/>
        </authorList>
    </citation>
    <scope>NUCLEOTIDE SEQUENCE [LARGE SCALE GENOMIC DNA]</scope>
    <source>
        <strain evidence="9">DA912</strain>
    </source>
</reference>
<reference evidence="9 10" key="1">
    <citation type="submission" date="2015-05" db="EMBL/GenBank/DDBJ databases">
        <title>Distinctive expansion of gene families associated with plant cell wall degradation and secondary metabolism in the genomes of grapevine trunk pathogens.</title>
        <authorList>
            <person name="Lawrence D.P."/>
            <person name="Travadon R."/>
            <person name="Rolshausen P.E."/>
            <person name="Baumgartner K."/>
        </authorList>
    </citation>
    <scope>NUCLEOTIDE SEQUENCE [LARGE SCALE GENOMIC DNA]</scope>
    <source>
        <strain evidence="9">DA912</strain>
    </source>
</reference>
<evidence type="ECO:0000256" key="4">
    <source>
        <dbReference type="ARBA" id="ARBA00023136"/>
    </source>
</evidence>
<keyword evidence="3 6" id="KW-1133">Transmembrane helix</keyword>
<organism evidence="9 10">
    <name type="scientific">Diaporthe ampelina</name>
    <dbReference type="NCBI Taxonomy" id="1214573"/>
    <lineage>
        <taxon>Eukaryota</taxon>
        <taxon>Fungi</taxon>
        <taxon>Dikarya</taxon>
        <taxon>Ascomycota</taxon>
        <taxon>Pezizomycotina</taxon>
        <taxon>Sordariomycetes</taxon>
        <taxon>Sordariomycetidae</taxon>
        <taxon>Diaporthales</taxon>
        <taxon>Diaporthaceae</taxon>
        <taxon>Diaporthe</taxon>
    </lineage>
</organism>
<dbReference type="PANTHER" id="PTHR33048:SF47">
    <property type="entry name" value="INTEGRAL MEMBRANE PROTEIN-RELATED"/>
    <property type="match status" value="1"/>
</dbReference>
<evidence type="ECO:0000256" key="7">
    <source>
        <dbReference type="SAM" id="SignalP"/>
    </source>
</evidence>
<protein>
    <submittedName>
        <fullName evidence="9">Putative cfem domain-containing protein</fullName>
    </submittedName>
</protein>
<evidence type="ECO:0000256" key="1">
    <source>
        <dbReference type="ARBA" id="ARBA00004141"/>
    </source>
</evidence>
<feature type="chain" id="PRO_5002543998" evidence="7">
    <location>
        <begin position="25"/>
        <end position="210"/>
    </location>
</feature>
<dbReference type="AlphaFoldDB" id="A0A0G2FBI4"/>
<feature type="transmembrane region" description="Helical" evidence="6">
    <location>
        <begin position="109"/>
        <end position="131"/>
    </location>
</feature>
<keyword evidence="7" id="KW-0732">Signal</keyword>
<keyword evidence="4 6" id="KW-0472">Membrane</keyword>
<dbReference type="InterPro" id="IPR052337">
    <property type="entry name" value="SAT4-like"/>
</dbReference>
<dbReference type="Proteomes" id="UP000034680">
    <property type="component" value="Unassembled WGS sequence"/>
</dbReference>
<dbReference type="Pfam" id="PF20684">
    <property type="entry name" value="Fung_rhodopsin"/>
    <property type="match status" value="1"/>
</dbReference>
<dbReference type="GO" id="GO:0016020">
    <property type="term" value="C:membrane"/>
    <property type="evidence" value="ECO:0007669"/>
    <property type="project" value="UniProtKB-SubCell"/>
</dbReference>
<evidence type="ECO:0000313" key="9">
    <source>
        <dbReference type="EMBL" id="KKY32002.1"/>
    </source>
</evidence>
<feature type="signal peptide" evidence="7">
    <location>
        <begin position="1"/>
        <end position="24"/>
    </location>
</feature>
<comment type="subcellular location">
    <subcellularLocation>
        <location evidence="1">Membrane</location>
        <topology evidence="1">Multi-pass membrane protein</topology>
    </subcellularLocation>
</comment>
<evidence type="ECO:0000259" key="8">
    <source>
        <dbReference type="Pfam" id="PF20684"/>
    </source>
</evidence>
<comment type="caution">
    <text evidence="9">The sequence shown here is derived from an EMBL/GenBank/DDBJ whole genome shotgun (WGS) entry which is preliminary data.</text>
</comment>
<sequence>MSETPRKFAALAALFLLLIHPVVSYKRDITTWTTTECGVLLIAQFVLCVLEGAIGCYVHFWDLDFEKMPEFYKVNFARAEIYAIALAVTKMSILFFYQRIFEFPKVTRVLWATQIFNTSLAVAYFVALFFVSQPLYCEWTFDQGPECTYKDVFDGSGAYSALNAALDLWMVGLAAFLIWKLQMRVTKKLSVIAVFATGFLWVLIFFLITS</sequence>
<evidence type="ECO:0000256" key="6">
    <source>
        <dbReference type="SAM" id="Phobius"/>
    </source>
</evidence>
<feature type="transmembrane region" description="Helical" evidence="6">
    <location>
        <begin position="158"/>
        <end position="179"/>
    </location>
</feature>
<dbReference type="EMBL" id="LCUC01000350">
    <property type="protein sequence ID" value="KKY32002.1"/>
    <property type="molecule type" value="Genomic_DNA"/>
</dbReference>
<comment type="similarity">
    <text evidence="5">Belongs to the SAT4 family.</text>
</comment>
<feature type="domain" description="Rhodopsin" evidence="8">
    <location>
        <begin position="39"/>
        <end position="203"/>
    </location>
</feature>
<gene>
    <name evidence="9" type="ORF">UCDDA912_g08058</name>
</gene>
<proteinExistence type="inferred from homology"/>
<dbReference type="OrthoDB" id="3529975at2759"/>
<dbReference type="InterPro" id="IPR049326">
    <property type="entry name" value="Rhodopsin_dom_fungi"/>
</dbReference>
<keyword evidence="10" id="KW-1185">Reference proteome</keyword>
<evidence type="ECO:0000256" key="2">
    <source>
        <dbReference type="ARBA" id="ARBA00022692"/>
    </source>
</evidence>
<name>A0A0G2FBI4_9PEZI</name>
<evidence type="ECO:0000313" key="10">
    <source>
        <dbReference type="Proteomes" id="UP000034680"/>
    </source>
</evidence>
<evidence type="ECO:0000256" key="5">
    <source>
        <dbReference type="ARBA" id="ARBA00038359"/>
    </source>
</evidence>
<evidence type="ECO:0000256" key="3">
    <source>
        <dbReference type="ARBA" id="ARBA00022989"/>
    </source>
</evidence>
<accession>A0A0G2FBI4</accession>
<dbReference type="PANTHER" id="PTHR33048">
    <property type="entry name" value="PTH11-LIKE INTEGRAL MEMBRANE PROTEIN (AFU_ORTHOLOGUE AFUA_5G11245)"/>
    <property type="match status" value="1"/>
</dbReference>
<keyword evidence="2 6" id="KW-0812">Transmembrane</keyword>